<sequence length="169" mass="19677">QSVTIDVNITIDEQLRDTAVDHPSKEKIPLPPDKKFHIFVSYRDVERDKLWVKKVIDKLETKYGYTCCDHERDFLPGTRVMDNIKDGVMNSEKVVVVFSKESIDSYYVSLEAAMAYQLSLEKRKNLVIPVLLDDCDVPEEYKLLTYIDAREGVEETTWWPKLLKTLQCT</sequence>
<gene>
    <name evidence="2" type="ORF">CHS0354_030143</name>
</gene>
<dbReference type="Gene3D" id="3.40.50.10140">
    <property type="entry name" value="Toll/interleukin-1 receptor homology (TIR) domain"/>
    <property type="match status" value="1"/>
</dbReference>
<dbReference type="SMART" id="SM00255">
    <property type="entry name" value="TIR"/>
    <property type="match status" value="1"/>
</dbReference>
<dbReference type="GO" id="GO:0007165">
    <property type="term" value="P:signal transduction"/>
    <property type="evidence" value="ECO:0007669"/>
    <property type="project" value="InterPro"/>
</dbReference>
<feature type="non-terminal residue" evidence="2">
    <location>
        <position position="1"/>
    </location>
</feature>
<dbReference type="PANTHER" id="PTHR16253">
    <property type="entry name" value="TETRATRICOPEPTIDE REPEAT PROTEIN 22"/>
    <property type="match status" value="1"/>
</dbReference>
<keyword evidence="3" id="KW-1185">Reference proteome</keyword>
<reference evidence="2" key="3">
    <citation type="submission" date="2023-05" db="EMBL/GenBank/DDBJ databases">
        <authorList>
            <person name="Smith C.H."/>
        </authorList>
    </citation>
    <scope>NUCLEOTIDE SEQUENCE</scope>
    <source>
        <strain evidence="2">CHS0354</strain>
        <tissue evidence="2">Mantle</tissue>
    </source>
</reference>
<feature type="domain" description="TIR" evidence="1">
    <location>
        <begin position="34"/>
        <end position="169"/>
    </location>
</feature>
<name>A0AAE0W1F1_9BIVA</name>
<evidence type="ECO:0000313" key="3">
    <source>
        <dbReference type="Proteomes" id="UP001195483"/>
    </source>
</evidence>
<dbReference type="InterPro" id="IPR035897">
    <property type="entry name" value="Toll_tir_struct_dom_sf"/>
</dbReference>
<dbReference type="PANTHER" id="PTHR16253:SF0">
    <property type="entry name" value="TETRATRICOPEPTIDE REPEAT PROTEIN 22"/>
    <property type="match status" value="1"/>
</dbReference>
<dbReference type="AlphaFoldDB" id="A0AAE0W1F1"/>
<comment type="caution">
    <text evidence="2">The sequence shown here is derived from an EMBL/GenBank/DDBJ whole genome shotgun (WGS) entry which is preliminary data.</text>
</comment>
<dbReference type="InterPro" id="IPR000157">
    <property type="entry name" value="TIR_dom"/>
</dbReference>
<accession>A0AAE0W1F1</accession>
<dbReference type="PROSITE" id="PS50104">
    <property type="entry name" value="TIR"/>
    <property type="match status" value="1"/>
</dbReference>
<reference evidence="2" key="1">
    <citation type="journal article" date="2021" name="Genome Biol. Evol.">
        <title>A High-Quality Reference Genome for a Parasitic Bivalve with Doubly Uniparental Inheritance (Bivalvia: Unionida).</title>
        <authorList>
            <person name="Smith C.H."/>
        </authorList>
    </citation>
    <scope>NUCLEOTIDE SEQUENCE</scope>
    <source>
        <strain evidence="2">CHS0354</strain>
    </source>
</reference>
<organism evidence="2 3">
    <name type="scientific">Potamilus streckersoni</name>
    <dbReference type="NCBI Taxonomy" id="2493646"/>
    <lineage>
        <taxon>Eukaryota</taxon>
        <taxon>Metazoa</taxon>
        <taxon>Spiralia</taxon>
        <taxon>Lophotrochozoa</taxon>
        <taxon>Mollusca</taxon>
        <taxon>Bivalvia</taxon>
        <taxon>Autobranchia</taxon>
        <taxon>Heteroconchia</taxon>
        <taxon>Palaeoheterodonta</taxon>
        <taxon>Unionida</taxon>
        <taxon>Unionoidea</taxon>
        <taxon>Unionidae</taxon>
        <taxon>Ambleminae</taxon>
        <taxon>Lampsilini</taxon>
        <taxon>Potamilus</taxon>
    </lineage>
</organism>
<dbReference type="Proteomes" id="UP001195483">
    <property type="component" value="Unassembled WGS sequence"/>
</dbReference>
<protein>
    <recommendedName>
        <fullName evidence="1">TIR domain-containing protein</fullName>
    </recommendedName>
</protein>
<dbReference type="EMBL" id="JAEAOA010001797">
    <property type="protein sequence ID" value="KAK3597599.1"/>
    <property type="molecule type" value="Genomic_DNA"/>
</dbReference>
<evidence type="ECO:0000259" key="1">
    <source>
        <dbReference type="PROSITE" id="PS50104"/>
    </source>
</evidence>
<dbReference type="SUPFAM" id="SSF52200">
    <property type="entry name" value="Toll/Interleukin receptor TIR domain"/>
    <property type="match status" value="1"/>
</dbReference>
<feature type="non-terminal residue" evidence="2">
    <location>
        <position position="169"/>
    </location>
</feature>
<dbReference type="InterPro" id="IPR042342">
    <property type="entry name" value="TTC22"/>
</dbReference>
<proteinExistence type="predicted"/>
<dbReference type="Pfam" id="PF13676">
    <property type="entry name" value="TIR_2"/>
    <property type="match status" value="1"/>
</dbReference>
<evidence type="ECO:0000313" key="2">
    <source>
        <dbReference type="EMBL" id="KAK3597599.1"/>
    </source>
</evidence>
<reference evidence="2" key="2">
    <citation type="journal article" date="2021" name="Genome Biol. Evol.">
        <title>Developing a high-quality reference genome for a parasitic bivalve with doubly uniparental inheritance (Bivalvia: Unionida).</title>
        <authorList>
            <person name="Smith C.H."/>
        </authorList>
    </citation>
    <scope>NUCLEOTIDE SEQUENCE</scope>
    <source>
        <strain evidence="2">CHS0354</strain>
        <tissue evidence="2">Mantle</tissue>
    </source>
</reference>